<gene>
    <name evidence="1" type="ORF">SSX86_002142</name>
</gene>
<reference evidence="1 2" key="1">
    <citation type="submission" date="2024-04" db="EMBL/GenBank/DDBJ databases">
        <title>The reference genome of an endangered Asteraceae, Deinandra increscens subsp. villosa, native to the Central Coast of California.</title>
        <authorList>
            <person name="Guilliams M."/>
            <person name="Hasenstab-Lehman K."/>
            <person name="Meyer R."/>
            <person name="Mcevoy S."/>
        </authorList>
    </citation>
    <scope>NUCLEOTIDE SEQUENCE [LARGE SCALE GENOMIC DNA]</scope>
    <source>
        <tissue evidence="1">Leaf</tissue>
    </source>
</reference>
<keyword evidence="2" id="KW-1185">Reference proteome</keyword>
<dbReference type="EMBL" id="JBCNJP010000006">
    <property type="protein sequence ID" value="KAK9078085.1"/>
    <property type="molecule type" value="Genomic_DNA"/>
</dbReference>
<evidence type="ECO:0000313" key="1">
    <source>
        <dbReference type="EMBL" id="KAK9078085.1"/>
    </source>
</evidence>
<dbReference type="Proteomes" id="UP001408789">
    <property type="component" value="Unassembled WGS sequence"/>
</dbReference>
<sequence length="123" mass="14418">MQMWRMIVVRWCKQELGQLLEIEEILLFLCLKDAKEELEDDDDDIDDVRIVRIDFNLLGLLYFMYVNGSYCERLLDCISNGKLAEDRRYAIAELQSVAAESHGAQLAFGEMGEYREREDVEMV</sequence>
<organism evidence="1 2">
    <name type="scientific">Deinandra increscens subsp. villosa</name>
    <dbReference type="NCBI Taxonomy" id="3103831"/>
    <lineage>
        <taxon>Eukaryota</taxon>
        <taxon>Viridiplantae</taxon>
        <taxon>Streptophyta</taxon>
        <taxon>Embryophyta</taxon>
        <taxon>Tracheophyta</taxon>
        <taxon>Spermatophyta</taxon>
        <taxon>Magnoliopsida</taxon>
        <taxon>eudicotyledons</taxon>
        <taxon>Gunneridae</taxon>
        <taxon>Pentapetalae</taxon>
        <taxon>asterids</taxon>
        <taxon>campanulids</taxon>
        <taxon>Asterales</taxon>
        <taxon>Asteraceae</taxon>
        <taxon>Asteroideae</taxon>
        <taxon>Heliantheae alliance</taxon>
        <taxon>Madieae</taxon>
        <taxon>Madiinae</taxon>
        <taxon>Deinandra</taxon>
    </lineage>
</organism>
<dbReference type="AlphaFoldDB" id="A0AAP0DN08"/>
<comment type="caution">
    <text evidence="1">The sequence shown here is derived from an EMBL/GenBank/DDBJ whole genome shotgun (WGS) entry which is preliminary data.</text>
</comment>
<accession>A0AAP0DN08</accession>
<protein>
    <submittedName>
        <fullName evidence="1">Uncharacterized protein</fullName>
    </submittedName>
</protein>
<evidence type="ECO:0000313" key="2">
    <source>
        <dbReference type="Proteomes" id="UP001408789"/>
    </source>
</evidence>
<name>A0AAP0DN08_9ASTR</name>
<proteinExistence type="predicted"/>